<dbReference type="InterPro" id="IPR043148">
    <property type="entry name" value="TagF_C"/>
</dbReference>
<dbReference type="Gene3D" id="3.40.50.12580">
    <property type="match status" value="1"/>
</dbReference>
<accession>A0A423HBV6</accession>
<dbReference type="RefSeq" id="WP_123423828.1">
    <property type="nucleotide sequence ID" value="NZ_MOBJ01000003.1"/>
</dbReference>
<evidence type="ECO:0000313" key="2">
    <source>
        <dbReference type="Proteomes" id="UP000286071"/>
    </source>
</evidence>
<sequence length="424" mass="47582">MSIEVGMILDVSGNSWADKAHALDRYRWRRLRERHSWLGSLLRFGRDACADWFFGWRAQACLAAEVVAEPCDFLLLQSASKVIPLQRKKLLIAALRASGHSLVETALQVPATILGQRLLKHPQQPVPLRYFGYAAHAEWLVAHHQPKILLNDRNGSLYAPFLRLALNRRHHLLVHLAHATTVESSSRLGMNDYDYYFMFGRSSLEALQSRPLRFGSSNAVLSGSHMIDVAYDLPPTDPERQVLLVLGVGPDKEKERGYQRTYALLRDWAAQHPEYQVLIKAHPRSQVSFWHGAATALPNVQVLDRGVGLAAALEQASIVVSIMSNAVIEAALAQRPVIYVNVGEHHDIFSQERFLGERVTTAAELAERVVWIQRNYQQCLERARNFAEFHLAHGVEGLDTTIGLLVDLLQAEPVPSQVLEGTVQ</sequence>
<organism evidence="1 2">
    <name type="scientific">Pseudomonas brassicacearum</name>
    <dbReference type="NCBI Taxonomy" id="930166"/>
    <lineage>
        <taxon>Bacteria</taxon>
        <taxon>Pseudomonadati</taxon>
        <taxon>Pseudomonadota</taxon>
        <taxon>Gammaproteobacteria</taxon>
        <taxon>Pseudomonadales</taxon>
        <taxon>Pseudomonadaceae</taxon>
        <taxon>Pseudomonas</taxon>
    </lineage>
</organism>
<evidence type="ECO:0000313" key="1">
    <source>
        <dbReference type="EMBL" id="RON10656.1"/>
    </source>
</evidence>
<dbReference type="Proteomes" id="UP000286071">
    <property type="component" value="Unassembled WGS sequence"/>
</dbReference>
<protein>
    <submittedName>
        <fullName evidence="1">Capsule biosynthesis protein</fullName>
    </submittedName>
</protein>
<name>A0A423HBV6_9PSED</name>
<dbReference type="AlphaFoldDB" id="A0A423HBV6"/>
<proteinExistence type="predicted"/>
<reference evidence="1 2" key="1">
    <citation type="submission" date="2016-10" db="EMBL/GenBank/DDBJ databases">
        <title>Comparative genome analysis of multiple Pseudomonas spp. focuses on biocontrol and plant growth promoting traits.</title>
        <authorList>
            <person name="Tao X.-Y."/>
            <person name="Taylor C.G."/>
        </authorList>
    </citation>
    <scope>NUCLEOTIDE SEQUENCE [LARGE SCALE GENOMIC DNA]</scope>
    <source>
        <strain evidence="1 2">48H11</strain>
    </source>
</reference>
<dbReference type="SUPFAM" id="SSF53756">
    <property type="entry name" value="UDP-Glycosyltransferase/glycogen phosphorylase"/>
    <property type="match status" value="1"/>
</dbReference>
<comment type="caution">
    <text evidence="1">The sequence shown here is derived from an EMBL/GenBank/DDBJ whole genome shotgun (WGS) entry which is preliminary data.</text>
</comment>
<dbReference type="OrthoDB" id="6998872at2"/>
<gene>
    <name evidence="1" type="ORF">BK659_03855</name>
</gene>
<dbReference type="EMBL" id="MOBJ01000003">
    <property type="protein sequence ID" value="RON10656.1"/>
    <property type="molecule type" value="Genomic_DNA"/>
</dbReference>